<evidence type="ECO:0000313" key="3">
    <source>
        <dbReference type="Proteomes" id="UP000784294"/>
    </source>
</evidence>
<proteinExistence type="predicted"/>
<protein>
    <submittedName>
        <fullName evidence="2">Uncharacterized protein</fullName>
    </submittedName>
</protein>
<gene>
    <name evidence="2" type="ORF">PXEA_LOCUS2477</name>
</gene>
<feature type="compositionally biased region" description="Polar residues" evidence="1">
    <location>
        <begin position="95"/>
        <end position="104"/>
    </location>
</feature>
<reference evidence="2" key="1">
    <citation type="submission" date="2018-11" db="EMBL/GenBank/DDBJ databases">
        <authorList>
            <consortium name="Pathogen Informatics"/>
        </authorList>
    </citation>
    <scope>NUCLEOTIDE SEQUENCE</scope>
</reference>
<feature type="region of interest" description="Disordered" evidence="1">
    <location>
        <begin position="83"/>
        <end position="104"/>
    </location>
</feature>
<keyword evidence="3" id="KW-1185">Reference proteome</keyword>
<dbReference type="AlphaFoldDB" id="A0A448WDQ4"/>
<feature type="compositionally biased region" description="Low complexity" evidence="1">
    <location>
        <begin position="85"/>
        <end position="94"/>
    </location>
</feature>
<evidence type="ECO:0000256" key="1">
    <source>
        <dbReference type="SAM" id="MobiDB-lite"/>
    </source>
</evidence>
<sequence length="104" mass="10763">MHNLHGVALPEYCSVVADTRSSLVGVLSPPPLHPGTSIHLGPRIEPSAPPESDCSLISKASMVINSDGPSVTLPPHDHIIEDTVSSHSASASNSQLTSGESSDF</sequence>
<evidence type="ECO:0000313" key="2">
    <source>
        <dbReference type="EMBL" id="VEL09037.1"/>
    </source>
</evidence>
<dbReference type="EMBL" id="CAAALY010005312">
    <property type="protein sequence ID" value="VEL09037.1"/>
    <property type="molecule type" value="Genomic_DNA"/>
</dbReference>
<accession>A0A448WDQ4</accession>
<organism evidence="2 3">
    <name type="scientific">Protopolystoma xenopodis</name>
    <dbReference type="NCBI Taxonomy" id="117903"/>
    <lineage>
        <taxon>Eukaryota</taxon>
        <taxon>Metazoa</taxon>
        <taxon>Spiralia</taxon>
        <taxon>Lophotrochozoa</taxon>
        <taxon>Platyhelminthes</taxon>
        <taxon>Monogenea</taxon>
        <taxon>Polyopisthocotylea</taxon>
        <taxon>Polystomatidea</taxon>
        <taxon>Polystomatidae</taxon>
        <taxon>Protopolystoma</taxon>
    </lineage>
</organism>
<comment type="caution">
    <text evidence="2">The sequence shown here is derived from an EMBL/GenBank/DDBJ whole genome shotgun (WGS) entry which is preliminary data.</text>
</comment>
<dbReference type="Proteomes" id="UP000784294">
    <property type="component" value="Unassembled WGS sequence"/>
</dbReference>
<name>A0A448WDQ4_9PLAT</name>